<dbReference type="PANTHER" id="PTHR30203:SF33">
    <property type="entry name" value="BLR4455 PROTEIN"/>
    <property type="match status" value="1"/>
</dbReference>
<dbReference type="SUPFAM" id="SSF56954">
    <property type="entry name" value="Outer membrane efflux proteins (OEP)"/>
    <property type="match status" value="1"/>
</dbReference>
<dbReference type="InterPro" id="IPR010131">
    <property type="entry name" value="MdtP/NodT-like"/>
</dbReference>
<dbReference type="OrthoDB" id="9770517at2"/>
<sequence length="468" mass="51150">MRKEVERFVLRGMLMLLSLGVTACTTTGSYRKPEVAMPPTYRSGERPGGSASDSVIALMPYRSFFADKTLCLLIDSAIVNNIDLQVALKNIDYARQTLNSARLGILPTLNLGVQNTRTHPSDNGVKTNIDDYSVYGTSSWEVDIWGKIRSRKSSALAGYLKTGEAAKAVRTRLVADVASGYYNLLMLDRQLESSRKNLAIADTTLKMIGLQYDAGQVTALAVQQQEAFRQSIAGSLPQIEQKISAQENALSILCGRMPGAIQRDQTLFTLKVEDNLPSGIPSALLQNRPDVRAAELAVRGAHADMGEAEASLYPSLTLTATGGLEAFKRSQWFTVPGSIFGVVQGAVLQPVFQRGQLKARYQQTRIKREQTELEFKLSLLKAVGEVSDALVQLDKVKVQESIATERVATLHKAVSNAGMLFRSGMATYLEVMVAQTSALQAELDLASVRRQHLTAMSELYRALGGGWR</sequence>
<keyword evidence="2" id="KW-0732">Signal</keyword>
<comment type="similarity">
    <text evidence="1 2">Belongs to the outer membrane factor (OMF) (TC 1.B.17) family.</text>
</comment>
<dbReference type="GO" id="GO:0005886">
    <property type="term" value="C:plasma membrane"/>
    <property type="evidence" value="ECO:0007669"/>
    <property type="project" value="UniProtKB-SubCell"/>
</dbReference>
<dbReference type="Gene3D" id="2.20.200.10">
    <property type="entry name" value="Outer membrane efflux proteins (OEP)"/>
    <property type="match status" value="1"/>
</dbReference>
<accession>Q0YR93</accession>
<dbReference type="GO" id="GO:0015562">
    <property type="term" value="F:efflux transmembrane transporter activity"/>
    <property type="evidence" value="ECO:0007669"/>
    <property type="project" value="InterPro"/>
</dbReference>
<keyword evidence="2 3" id="KW-0449">Lipoprotein</keyword>
<dbReference type="Pfam" id="PF02321">
    <property type="entry name" value="OEP"/>
    <property type="match status" value="2"/>
</dbReference>
<dbReference type="PANTHER" id="PTHR30203">
    <property type="entry name" value="OUTER MEMBRANE CATION EFFLUX PROTEIN"/>
    <property type="match status" value="1"/>
</dbReference>
<dbReference type="Gene3D" id="1.20.1600.10">
    <property type="entry name" value="Outer membrane efflux proteins (OEP)"/>
    <property type="match status" value="1"/>
</dbReference>
<dbReference type="Proteomes" id="UP000004162">
    <property type="component" value="Unassembled WGS sequence"/>
</dbReference>
<reference evidence="3 4" key="1">
    <citation type="submission" date="2006-07" db="EMBL/GenBank/DDBJ databases">
        <title>Annotation of the draft genome assembly of Chlorobium ferroxidans DSM 13031.</title>
        <authorList>
            <consortium name="US DOE Joint Genome Institute (JGI-ORNL)"/>
            <person name="Larimer F."/>
            <person name="Land M."/>
            <person name="Hauser L."/>
        </authorList>
    </citation>
    <scope>NUCLEOTIDE SEQUENCE [LARGE SCALE GENOMIC DNA]</scope>
    <source>
        <strain evidence="3 4">DSM 13031</strain>
    </source>
</reference>
<dbReference type="EMBL" id="AASE01000012">
    <property type="protein sequence ID" value="EAT58816.1"/>
    <property type="molecule type" value="Genomic_DNA"/>
</dbReference>
<evidence type="ECO:0000256" key="1">
    <source>
        <dbReference type="ARBA" id="ARBA00007613"/>
    </source>
</evidence>
<evidence type="ECO:0000313" key="3">
    <source>
        <dbReference type="EMBL" id="EAT58816.1"/>
    </source>
</evidence>
<keyword evidence="2" id="KW-1134">Transmembrane beta strand</keyword>
<feature type="chain" id="PRO_5001442021" evidence="2">
    <location>
        <begin position="24"/>
        <end position="468"/>
    </location>
</feature>
<evidence type="ECO:0000313" key="4">
    <source>
        <dbReference type="Proteomes" id="UP000004162"/>
    </source>
</evidence>
<comment type="caution">
    <text evidence="3">The sequence shown here is derived from an EMBL/GenBank/DDBJ whole genome shotgun (WGS) entry which is preliminary data.</text>
</comment>
<dbReference type="PROSITE" id="PS51257">
    <property type="entry name" value="PROKAR_LIPOPROTEIN"/>
    <property type="match status" value="1"/>
</dbReference>
<keyword evidence="2" id="KW-0564">Palmitate</keyword>
<evidence type="ECO:0000256" key="2">
    <source>
        <dbReference type="RuleBase" id="RU362097"/>
    </source>
</evidence>
<dbReference type="RefSeq" id="WP_006366528.1">
    <property type="nucleotide sequence ID" value="NZ_AASE01000012.1"/>
</dbReference>
<reference evidence="3 4" key="2">
    <citation type="submission" date="2006-07" db="EMBL/GenBank/DDBJ databases">
        <title>Sequencing of the draft genome and assembly of Chlorobium ferroxidans DSM 13031.</title>
        <authorList>
            <consortium name="US DOE Joint Genome Institute (JGI-PGF)"/>
            <person name="Copeland A."/>
            <person name="Lucas S."/>
            <person name="Lapidus A."/>
            <person name="Barry K."/>
            <person name="Glavina del Rio T."/>
            <person name="Dalin E."/>
            <person name="Tice H."/>
            <person name="Bruce D."/>
            <person name="Pitluck S."/>
            <person name="Richardson P."/>
        </authorList>
    </citation>
    <scope>NUCLEOTIDE SEQUENCE [LARGE SCALE GENOMIC DNA]</scope>
    <source>
        <strain evidence="3 4">DSM 13031</strain>
    </source>
</reference>
<feature type="signal peptide" evidence="2">
    <location>
        <begin position="1"/>
        <end position="23"/>
    </location>
</feature>
<organism evidence="3 4">
    <name type="scientific">Chlorobium ferrooxidans DSM 13031</name>
    <dbReference type="NCBI Taxonomy" id="377431"/>
    <lineage>
        <taxon>Bacteria</taxon>
        <taxon>Pseudomonadati</taxon>
        <taxon>Chlorobiota</taxon>
        <taxon>Chlorobiia</taxon>
        <taxon>Chlorobiales</taxon>
        <taxon>Chlorobiaceae</taxon>
        <taxon>Chlorobium/Pelodictyon group</taxon>
        <taxon>Chlorobium</taxon>
    </lineage>
</organism>
<proteinExistence type="inferred from homology"/>
<keyword evidence="4" id="KW-1185">Reference proteome</keyword>
<name>Q0YR93_9CHLB</name>
<dbReference type="InterPro" id="IPR003423">
    <property type="entry name" value="OMP_efflux"/>
</dbReference>
<comment type="subcellular location">
    <subcellularLocation>
        <location evidence="2">Cell membrane</location>
        <topology evidence="2">Lipid-anchor</topology>
    </subcellularLocation>
</comment>
<dbReference type="NCBIfam" id="TIGR01845">
    <property type="entry name" value="outer_NodT"/>
    <property type="match status" value="1"/>
</dbReference>
<dbReference type="AlphaFoldDB" id="Q0YR93"/>
<gene>
    <name evidence="3" type="ORF">CferDRAFT_0790</name>
</gene>
<keyword evidence="2" id="KW-0472">Membrane</keyword>
<keyword evidence="2" id="KW-0812">Transmembrane</keyword>
<protein>
    <submittedName>
        <fullName evidence="3">RND efflux system, outer membrane lipoprotein, NodT</fullName>
    </submittedName>
</protein>